<dbReference type="PANTHER" id="PTHR12658:SF0">
    <property type="entry name" value="TUBULIN-SPECIFIC CHAPERONE D"/>
    <property type="match status" value="1"/>
</dbReference>
<evidence type="ECO:0000313" key="4">
    <source>
        <dbReference type="Proteomes" id="UP000324800"/>
    </source>
</evidence>
<dbReference type="GO" id="GO:0000226">
    <property type="term" value="P:microtubule cytoskeleton organization"/>
    <property type="evidence" value="ECO:0007669"/>
    <property type="project" value="TreeGrafter"/>
</dbReference>
<feature type="domain" description="Tubulin-folding cofactor D ARM repeats" evidence="2">
    <location>
        <begin position="425"/>
        <end position="562"/>
    </location>
</feature>
<protein>
    <submittedName>
        <fullName evidence="3">Putative tubulin-specific chaperone D</fullName>
    </submittedName>
</protein>
<dbReference type="InterPro" id="IPR011989">
    <property type="entry name" value="ARM-like"/>
</dbReference>
<evidence type="ECO:0000259" key="2">
    <source>
        <dbReference type="Pfam" id="PF25767"/>
    </source>
</evidence>
<dbReference type="Pfam" id="PF23579">
    <property type="entry name" value="ARM_TBCD"/>
    <property type="match status" value="1"/>
</dbReference>
<dbReference type="Proteomes" id="UP000324800">
    <property type="component" value="Unassembled WGS sequence"/>
</dbReference>
<dbReference type="Gene3D" id="1.25.10.10">
    <property type="entry name" value="Leucine-rich Repeat Variant"/>
    <property type="match status" value="1"/>
</dbReference>
<name>A0A5J4X5P4_9EUKA</name>
<evidence type="ECO:0000313" key="3">
    <source>
        <dbReference type="EMBL" id="KAA6402106.1"/>
    </source>
</evidence>
<dbReference type="InterPro" id="IPR058033">
    <property type="entry name" value="ARM_TBCD_2nd"/>
</dbReference>
<comment type="caution">
    <text evidence="3">The sequence shown here is derived from an EMBL/GenBank/DDBJ whole genome shotgun (WGS) entry which is preliminary data.</text>
</comment>
<feature type="coiled-coil region" evidence="1">
    <location>
        <begin position="467"/>
        <end position="494"/>
    </location>
</feature>
<feature type="domain" description="Tubulin-folding cofactor D ARM repeats" evidence="2">
    <location>
        <begin position="589"/>
        <end position="714"/>
    </location>
</feature>
<feature type="coiled-coil region" evidence="1">
    <location>
        <begin position="979"/>
        <end position="1007"/>
    </location>
</feature>
<proteinExistence type="predicted"/>
<organism evidence="3 4">
    <name type="scientific">Streblomastix strix</name>
    <dbReference type="NCBI Taxonomy" id="222440"/>
    <lineage>
        <taxon>Eukaryota</taxon>
        <taxon>Metamonada</taxon>
        <taxon>Preaxostyla</taxon>
        <taxon>Oxymonadida</taxon>
        <taxon>Streblomastigidae</taxon>
        <taxon>Streblomastix</taxon>
    </lineage>
</organism>
<dbReference type="Pfam" id="PF25767">
    <property type="entry name" value="ARM_TBCD_2nd"/>
    <property type="match status" value="2"/>
</dbReference>
<evidence type="ECO:0000256" key="1">
    <source>
        <dbReference type="SAM" id="Coils"/>
    </source>
</evidence>
<sequence length="1660" mass="187852">MISSSLFVEGDEIIRRLDEVHPFTQLVAAEKNGPLRLGEHFVGLSEPYSYVVTSLENYQDKPHILDSHAERISRKIIEFLRTLFDALQATEKDQEQEQEQEQIQKKDIILEQIRCNLRTLYALCKTRGQKIIIQFFSTDEPDLVQVLHFAEVTKDIFSPIPESQRLANEIYYEEENIARWQCRYIILLWLSFAVMCPLSGVCSSDDEDSEENKDSIKHTFSEILSINQTLHSSTKISKSISPLNSTIARITYFACECLQDTSLASQAACEVIARLYTQPDLSGLPLRSLVQHILSFLCLNLLSRILKYSMRVELLTVSIDALPTLILWTQGKGGKESVCFSNFKSSTQSVNDGIEAPLHLPLPPDIINLVTPLTRVIQNPPSQPSLFLPDINTSIQINPLLNVQEQQDINIFQIPRIFISPTSSVRKLLVKCIGHLCLVLLPPQPAAWRYRRGVRSLEISFDSNEDEDKDEDNIEQDQQEIDDQKDENEQLINDTTNSNQSALHFFAEQSLMTHASAILLQMLSDNDTVVRIAAAKGIGRVVSRIAQKECASFIVDVLLDRLGSTLGIETEIEKEKERSQISNSSNAEIHHTRSSVQLVHGCCQALARAVMQGALLPPTLPRALRILNSALGYEQRLNESSNSSSGGATVVGASVRDSACLTLWACARMFDPQQFELFAEQLGASLLRVALFDTDVNCRSGASATLQECIGRLGMKEIQIKEKTNNIDNEEVNEPRCVEVIPHGLALLRIVNLYSVWDLNSSYLVLSYRACRLGPIYRKPLIEHLLSTRLSHWDSSVRSLAARSLGAISQLDRRLFEGNNNLKYDNNDEKGIIERLAELCLTSFSPQTRHGSILALAEIIQSLSLSGMSSYVRACAADLEKQRQAAKGSKEKLINQSFDQCQFKDINEEKEEIIGDNKQGLKQKENSYLKKNNDQNANFVGIYEKCLKIRPNIGSSSFSSRPGRKKIDATGLESIPLLIIERKDEYNEKEREMNNKQNNEIERKLIERNEDLFKLDWSEIVKILNSEKFDVNWREKGKRKEQMHQSNKQTSVLNLVACIPIILFKFYKPDADELNTQLICAILRLITSLIISIVDYSSQDTYCDKQQRFPHQLTILYSQLIQDVSTCSFSFKQIPGSYQYEQLNKDSDETQKIDQSFNLPVIELSVTEKRRLNILAKSYILTNECMEVQFEAAKTLEQSQVNQTLCAIRGACMALPFLPIKAIFNQDVESDHSEQLSLQHHPLIIALTGLSLTTFIDPLLGGVADNDAVVRASAAQALASITSHIIIAHNQEVIPNISDVKWIFGILLLAGNDYTKIKGGDVGSLVRCAALTGATKLALTLHFYKPRMFTFDIFLGLTRQLIKQCGETIDFVRITSGQLLAEIIMRARLFPPAPILINDQQEDANISNQPQLIPSTSHSPILQCASTAQSVITNTDKKLDLIFQFSGEINQNELFQILEIESLFEERQRYIEEQQSNNIGKKIYKINENEQNVDNKENEVDDEDDEDEEEVGLMKLLNDDEDEIQVEDGEEMDQYIHEQIEKERTMNICIKRGWQSQEEGQLQLAIDEGYIITYLWEDSILSMKQHLSEDKKNKSNILSQQIEWRDNIKRAMAIVPIIALLAQIPPSQQNAQTFLTELRSHIFPTVNEAASIICNQLEIK</sequence>
<dbReference type="PANTHER" id="PTHR12658">
    <property type="entry name" value="BETA-TUBULIN COFACTOR D"/>
    <property type="match status" value="1"/>
</dbReference>
<dbReference type="EMBL" id="SNRW01000285">
    <property type="protein sequence ID" value="KAA6402106.1"/>
    <property type="molecule type" value="Genomic_DNA"/>
</dbReference>
<gene>
    <name evidence="3" type="ORF">EZS28_002365</name>
</gene>
<dbReference type="GO" id="GO:0007021">
    <property type="term" value="P:tubulin complex assembly"/>
    <property type="evidence" value="ECO:0007669"/>
    <property type="project" value="InterPro"/>
</dbReference>
<accession>A0A5J4X5P4</accession>
<keyword evidence="1" id="KW-0175">Coiled coil</keyword>
<dbReference type="OrthoDB" id="10253476at2759"/>
<dbReference type="SUPFAM" id="SSF48371">
    <property type="entry name" value="ARM repeat"/>
    <property type="match status" value="1"/>
</dbReference>
<dbReference type="GO" id="GO:0005096">
    <property type="term" value="F:GTPase activator activity"/>
    <property type="evidence" value="ECO:0007669"/>
    <property type="project" value="InterPro"/>
</dbReference>
<dbReference type="InterPro" id="IPR016024">
    <property type="entry name" value="ARM-type_fold"/>
</dbReference>
<dbReference type="InterPro" id="IPR033162">
    <property type="entry name" value="TBCD"/>
</dbReference>
<dbReference type="GO" id="GO:0007023">
    <property type="term" value="P:post-chaperonin tubulin folding pathway"/>
    <property type="evidence" value="ECO:0007669"/>
    <property type="project" value="InterPro"/>
</dbReference>
<dbReference type="GO" id="GO:0048487">
    <property type="term" value="F:beta-tubulin binding"/>
    <property type="evidence" value="ECO:0007669"/>
    <property type="project" value="InterPro"/>
</dbReference>
<reference evidence="3 4" key="1">
    <citation type="submission" date="2019-03" db="EMBL/GenBank/DDBJ databases">
        <title>Single cell metagenomics reveals metabolic interactions within the superorganism composed of flagellate Streblomastix strix and complex community of Bacteroidetes bacteria on its surface.</title>
        <authorList>
            <person name="Treitli S.C."/>
            <person name="Kolisko M."/>
            <person name="Husnik F."/>
            <person name="Keeling P."/>
            <person name="Hampl V."/>
        </authorList>
    </citation>
    <scope>NUCLEOTIDE SEQUENCE [LARGE SCALE GENOMIC DNA]</scope>
    <source>
        <strain evidence="3">ST1C</strain>
    </source>
</reference>